<name>A0A9W9C0L8_9PLEO</name>
<dbReference type="EMBL" id="JAPEUV010000027">
    <property type="protein sequence ID" value="KAJ4338823.1"/>
    <property type="molecule type" value="Genomic_DNA"/>
</dbReference>
<evidence type="ECO:0000313" key="1">
    <source>
        <dbReference type="EMBL" id="KAJ4338823.1"/>
    </source>
</evidence>
<proteinExistence type="predicted"/>
<reference evidence="1" key="1">
    <citation type="submission" date="2022-10" db="EMBL/GenBank/DDBJ databases">
        <title>Tapping the CABI collections for fungal endophytes: first genome assemblies for Collariella, Neodidymelliopsis, Ascochyta clinopodiicola, Didymella pomorum, Didymosphaeria variabile, Neocosmospora piperis and Neocucurbitaria cava.</title>
        <authorList>
            <person name="Hill R."/>
        </authorList>
    </citation>
    <scope>NUCLEOTIDE SEQUENCE</scope>
    <source>
        <strain evidence="1">IMI 360193</strain>
    </source>
</reference>
<comment type="caution">
    <text evidence="1">The sequence shown here is derived from an EMBL/GenBank/DDBJ whole genome shotgun (WGS) entry which is preliminary data.</text>
</comment>
<dbReference type="Proteomes" id="UP001140562">
    <property type="component" value="Unassembled WGS sequence"/>
</dbReference>
<dbReference type="AlphaFoldDB" id="A0A9W9C0L8"/>
<accession>A0A9W9C0L8</accession>
<organism evidence="1 2">
    <name type="scientific">Didymella glomerata</name>
    <dbReference type="NCBI Taxonomy" id="749621"/>
    <lineage>
        <taxon>Eukaryota</taxon>
        <taxon>Fungi</taxon>
        <taxon>Dikarya</taxon>
        <taxon>Ascomycota</taxon>
        <taxon>Pezizomycotina</taxon>
        <taxon>Dothideomycetes</taxon>
        <taxon>Pleosporomycetidae</taxon>
        <taxon>Pleosporales</taxon>
        <taxon>Pleosporineae</taxon>
        <taxon>Didymellaceae</taxon>
        <taxon>Didymella</taxon>
    </lineage>
</organism>
<dbReference type="OrthoDB" id="3437405at2759"/>
<evidence type="ECO:0000313" key="2">
    <source>
        <dbReference type="Proteomes" id="UP001140562"/>
    </source>
</evidence>
<gene>
    <name evidence="1" type="ORF">N0V87_003738</name>
</gene>
<keyword evidence="2" id="KW-1185">Reference proteome</keyword>
<sequence length="399" mass="45273">MDTYKVQLFGQKPAQPKAPLLEHDYITEHIVELQSILRFIEALTQTPSVKNPDPININIKGQMLGKVDSKWFTEWWNKDVQSKIDSRPRPFSGYQNSNTAASKDKTINNIIFEAMGSTRNFDDFLLCEDAINSFKAKLWANQGPVQAQKWKDIAKSAATVLAVYNYMHTPEVTRRMQKTIENIRMELSNMPYLTNNNLPMADGKSPADLADAWMAFMTQQLDRFTAKGKEWLRETINDGIKQYNIALNDLKKARAVIEKENNERNPVLKRKLENSRVKARNDAANIVAVKKPKVITAEKDLQVANKALEDAEDIVSRIDDPVKKEAAKKTQDITGKRTRVGTAKRALTNAQKQLGKARRAVMKYDEQLLKTEIANLNKDLAYLKAFDAARVALRPLKAA</sequence>
<protein>
    <submittedName>
        <fullName evidence="1">Uncharacterized protein</fullName>
    </submittedName>
</protein>